<accession>A0A1B9P3S1</accession>
<organism evidence="2 3">
    <name type="scientific">Aliivibrio logei</name>
    <name type="common">Vibrio logei</name>
    <dbReference type="NCBI Taxonomy" id="688"/>
    <lineage>
        <taxon>Bacteria</taxon>
        <taxon>Pseudomonadati</taxon>
        <taxon>Pseudomonadota</taxon>
        <taxon>Gammaproteobacteria</taxon>
        <taxon>Vibrionales</taxon>
        <taxon>Vibrionaceae</taxon>
        <taxon>Aliivibrio</taxon>
    </lineage>
</organism>
<evidence type="ECO:0000313" key="2">
    <source>
        <dbReference type="EMBL" id="OCH23156.1"/>
    </source>
</evidence>
<sequence>MITNNYPLENKDKKLKSSVYTTTFSTRAPILNHVSTLIKKENTHTFICASSLNSFTSSLKESDVFTFKHNLNTDCKNIFFNKNKSSNSLNHVYNDIKELHIKKNTSVIIIIPDSMLATNLKHKDVVFFEQLKQFAIDKKLTINLLIYGRDIHLIKKLLSQRPDLCVGYSTLQNIDKNTYLYHVYYWGLDSGMKSESETYLTLSDENSLVVQSKINTDHPTTLLNIDDESAIYISKTAIENNQKIADTMICSPTNEELDRHLSGVSRATIVFSCSKQDEVRQLGVRIYLLRKRFGQNIKIIVREMHSCLRYSDEMYLLQSGINLIVHFGTRFSSMLSSIEILRGQVLTRPLPSTTEELLNFSFQTTEIKGYINNDAFINYTRELLKHFDVAQTEFALIKLEILPNIKPHSYLSMCNIQREGDVMTLCHDAIYLFLQGVRMSDLPIALHNIFTLPIRDIFSSQTSFTTSGRVEHELPNILEHRVSIDDELTPTDNAPYTSSASSAQLILAQHKPLEF</sequence>
<dbReference type="Proteomes" id="UP000093523">
    <property type="component" value="Unassembled WGS sequence"/>
</dbReference>
<protein>
    <recommendedName>
        <fullName evidence="1">Cellulose biosynthesis protein BcsE</fullName>
    </recommendedName>
</protein>
<name>A0A1B9P3S1_ALILO</name>
<gene>
    <name evidence="2" type="ORF">A6E04_04440</name>
</gene>
<evidence type="ECO:0000256" key="1">
    <source>
        <dbReference type="NCBIfam" id="TIGR03369"/>
    </source>
</evidence>
<proteinExistence type="predicted"/>
<dbReference type="RefSeq" id="WP_065609650.1">
    <property type="nucleotide sequence ID" value="NZ_CAWMPN010000004.1"/>
</dbReference>
<reference evidence="2 3" key="1">
    <citation type="submission" date="2016-06" db="EMBL/GenBank/DDBJ databases">
        <authorList>
            <person name="Kjaerup R.B."/>
            <person name="Dalgaard T.S."/>
            <person name="Juul-Madsen H.R."/>
        </authorList>
    </citation>
    <scope>NUCLEOTIDE SEQUENCE [LARGE SCALE GENOMIC DNA]</scope>
    <source>
        <strain evidence="2 3">1S159</strain>
    </source>
</reference>
<evidence type="ECO:0000313" key="3">
    <source>
        <dbReference type="Proteomes" id="UP000093523"/>
    </source>
</evidence>
<dbReference type="GO" id="GO:0035438">
    <property type="term" value="F:cyclic-di-GMP binding"/>
    <property type="evidence" value="ECO:0007669"/>
    <property type="project" value="InterPro"/>
</dbReference>
<dbReference type="STRING" id="688.A6E04_04440"/>
<dbReference type="InterPro" id="IPR017745">
    <property type="entry name" value="BcsE"/>
</dbReference>
<dbReference type="EMBL" id="MAJU01000004">
    <property type="protein sequence ID" value="OCH23156.1"/>
    <property type="molecule type" value="Genomic_DNA"/>
</dbReference>
<dbReference type="AlphaFoldDB" id="A0A1B9P3S1"/>
<comment type="caution">
    <text evidence="2">The sequence shown here is derived from an EMBL/GenBank/DDBJ whole genome shotgun (WGS) entry which is preliminary data.</text>
</comment>
<dbReference type="OrthoDB" id="5840260at2"/>
<dbReference type="Pfam" id="PF10995">
    <property type="entry name" value="CBP_BcsE"/>
    <property type="match status" value="1"/>
</dbReference>
<dbReference type="NCBIfam" id="TIGR03369">
    <property type="entry name" value="cellulose_bcsE"/>
    <property type="match status" value="1"/>
</dbReference>